<sequence>MRVAEIKDKAQRDSCVALMCAEVYGKQAGLKPLVVFTGALAALIDNDAARVVALLDARQKVLSTALLVLDIEGEGLELKLMVTPEHVRGQGYGRELVERLTATTSLRVETRDPRLEQFFHALGFNKWFYADTGSRVGFNQLARVTSLHEAPETVSFDEDVILRSFKHKSELFEEWKNRFTTALAEAPSLSAG</sequence>
<dbReference type="RefSeq" id="WP_250937829.1">
    <property type="nucleotide sequence ID" value="NZ_JAMLJK010000001.1"/>
</dbReference>
<dbReference type="InterPro" id="IPR016181">
    <property type="entry name" value="Acyl_CoA_acyltransferase"/>
</dbReference>
<dbReference type="Gene3D" id="3.40.630.30">
    <property type="match status" value="1"/>
</dbReference>
<evidence type="ECO:0000313" key="1">
    <source>
        <dbReference type="EMBL" id="MCX2523842.1"/>
    </source>
</evidence>
<dbReference type="SUPFAM" id="SSF55729">
    <property type="entry name" value="Acyl-CoA N-acyltransferases (Nat)"/>
    <property type="match status" value="1"/>
</dbReference>
<dbReference type="Proteomes" id="UP001165678">
    <property type="component" value="Unassembled WGS sequence"/>
</dbReference>
<gene>
    <name evidence="1" type="ORF">OQ287_06305</name>
</gene>
<name>A0AA41ZFH4_9GAMM</name>
<evidence type="ECO:0000313" key="2">
    <source>
        <dbReference type="Proteomes" id="UP001165678"/>
    </source>
</evidence>
<dbReference type="AlphaFoldDB" id="A0AA41ZFH4"/>
<protein>
    <submittedName>
        <fullName evidence="1">GNAT family N-acetyltransferase</fullName>
    </submittedName>
</protein>
<comment type="caution">
    <text evidence="1">The sequence shown here is derived from an EMBL/GenBank/DDBJ whole genome shotgun (WGS) entry which is preliminary data.</text>
</comment>
<keyword evidence="2" id="KW-1185">Reference proteome</keyword>
<dbReference type="EMBL" id="JAPIVE010000001">
    <property type="protein sequence ID" value="MCX2523842.1"/>
    <property type="molecule type" value="Genomic_DNA"/>
</dbReference>
<organism evidence="1 2">
    <name type="scientific">Larsenimonas rhizosphaerae</name>
    <dbReference type="NCBI Taxonomy" id="2944682"/>
    <lineage>
        <taxon>Bacteria</taxon>
        <taxon>Pseudomonadati</taxon>
        <taxon>Pseudomonadota</taxon>
        <taxon>Gammaproteobacteria</taxon>
        <taxon>Oceanospirillales</taxon>
        <taxon>Halomonadaceae</taxon>
        <taxon>Larsenimonas</taxon>
    </lineage>
</organism>
<reference evidence="1" key="1">
    <citation type="submission" date="2022-11" db="EMBL/GenBank/DDBJ databases">
        <title>Larsenimonas rhizosphaerae sp. nov., isolated from a tidal mudflat.</title>
        <authorList>
            <person name="Lee S.D."/>
            <person name="Kim I.S."/>
        </authorList>
    </citation>
    <scope>NUCLEOTIDE SEQUENCE</scope>
    <source>
        <strain evidence="1">GH2-1</strain>
    </source>
</reference>
<proteinExistence type="predicted"/>
<accession>A0AA41ZFH4</accession>